<dbReference type="EMBL" id="KQ965748">
    <property type="protein sequence ID" value="KXS17121.1"/>
    <property type="molecule type" value="Genomic_DNA"/>
</dbReference>
<dbReference type="AlphaFoldDB" id="A0A139AK19"/>
<dbReference type="Proteomes" id="UP000070544">
    <property type="component" value="Unassembled WGS sequence"/>
</dbReference>
<evidence type="ECO:0008006" key="3">
    <source>
        <dbReference type="Google" id="ProtNLM"/>
    </source>
</evidence>
<keyword evidence="2" id="KW-1185">Reference proteome</keyword>
<reference evidence="1 2" key="1">
    <citation type="journal article" date="2015" name="Genome Biol. Evol.">
        <title>Phylogenomic analyses indicate that early fungi evolved digesting cell walls of algal ancestors of land plants.</title>
        <authorList>
            <person name="Chang Y."/>
            <person name="Wang S."/>
            <person name="Sekimoto S."/>
            <person name="Aerts A.L."/>
            <person name="Choi C."/>
            <person name="Clum A."/>
            <person name="LaButti K.M."/>
            <person name="Lindquist E.A."/>
            <person name="Yee Ngan C."/>
            <person name="Ohm R.A."/>
            <person name="Salamov A.A."/>
            <person name="Grigoriev I.V."/>
            <person name="Spatafora J.W."/>
            <person name="Berbee M.L."/>
        </authorList>
    </citation>
    <scope>NUCLEOTIDE SEQUENCE [LARGE SCALE GENOMIC DNA]</scope>
    <source>
        <strain evidence="1 2">JEL478</strain>
    </source>
</reference>
<protein>
    <recommendedName>
        <fullName evidence="3">FAD-binding FR-type domain-containing protein</fullName>
    </recommendedName>
</protein>
<dbReference type="SUPFAM" id="SSF52343">
    <property type="entry name" value="Ferredoxin reductase-like, C-terminal NADP-linked domain"/>
    <property type="match status" value="1"/>
</dbReference>
<dbReference type="InterPro" id="IPR039261">
    <property type="entry name" value="FNR_nucleotide-bd"/>
</dbReference>
<dbReference type="OrthoDB" id="436496at2759"/>
<evidence type="ECO:0000313" key="2">
    <source>
        <dbReference type="Proteomes" id="UP000070544"/>
    </source>
</evidence>
<name>A0A139AK19_GONPJ</name>
<sequence length="251" mass="27233">MRDQLSQVMGHVDTFRGNDDLVRVWTVSDGGRNCGMQDHTVPASPWETDEVQMTVKTMPDGLATNFLQEFSELETETVLEVEVLGVDGDFSPFLPNSESGYGSSGSPILKHGQVRFAVAGVGITPALSALRGLRKLQAQTPDNPTKLHVMFVAPTVDELLWPVLWSDFILPAILRQEAGHFQDLTATVVVTREGLSSVKKRLLDTMPPGLGLSKGDIGGVVSFSDNIDPGSTVSTITFSASRPREVILSRR</sequence>
<accession>A0A139AK19</accession>
<proteinExistence type="predicted"/>
<gene>
    <name evidence="1" type="ORF">M427DRAFT_263871</name>
</gene>
<evidence type="ECO:0000313" key="1">
    <source>
        <dbReference type="EMBL" id="KXS17121.1"/>
    </source>
</evidence>
<dbReference type="Gene3D" id="3.40.50.80">
    <property type="entry name" value="Nucleotide-binding domain of ferredoxin-NADP reductase (FNR) module"/>
    <property type="match status" value="1"/>
</dbReference>
<organism evidence="1 2">
    <name type="scientific">Gonapodya prolifera (strain JEL478)</name>
    <name type="common">Monoblepharis prolifera</name>
    <dbReference type="NCBI Taxonomy" id="1344416"/>
    <lineage>
        <taxon>Eukaryota</taxon>
        <taxon>Fungi</taxon>
        <taxon>Fungi incertae sedis</taxon>
        <taxon>Chytridiomycota</taxon>
        <taxon>Chytridiomycota incertae sedis</taxon>
        <taxon>Monoblepharidomycetes</taxon>
        <taxon>Monoblepharidales</taxon>
        <taxon>Gonapodyaceae</taxon>
        <taxon>Gonapodya</taxon>
    </lineage>
</organism>